<dbReference type="PROSITE" id="PS50931">
    <property type="entry name" value="HTH_LYSR"/>
    <property type="match status" value="1"/>
</dbReference>
<dbReference type="InterPro" id="IPR000847">
    <property type="entry name" value="LysR_HTH_N"/>
</dbReference>
<reference evidence="6 7" key="2">
    <citation type="submission" date="2016-03" db="EMBL/GenBank/DDBJ databases">
        <title>New uncultured bacterium of the family Gallionellaceae from acid mine drainage: description and reconstruction of genome based on metagenomic analysis of microbial community.</title>
        <authorList>
            <person name="Kadnikov V."/>
            <person name="Ivasenko D."/>
            <person name="Beletsky A."/>
            <person name="Mardanov A."/>
            <person name="Danilova E."/>
            <person name="Pimenov N."/>
            <person name="Karnachuk O."/>
            <person name="Ravin N."/>
        </authorList>
    </citation>
    <scope>NUCLEOTIDE SEQUENCE [LARGE SCALE GENOMIC DNA]</scope>
    <source>
        <strain evidence="6">ShG14-8</strain>
    </source>
</reference>
<comment type="similarity">
    <text evidence="1">Belongs to the LysR transcriptional regulatory family.</text>
</comment>
<protein>
    <submittedName>
        <fullName evidence="6">LysR family transcriptional regulator</fullName>
    </submittedName>
</protein>
<dbReference type="InterPro" id="IPR036390">
    <property type="entry name" value="WH_DNA-bd_sf"/>
</dbReference>
<dbReference type="Proteomes" id="UP000070578">
    <property type="component" value="Unassembled WGS sequence"/>
</dbReference>
<gene>
    <name evidence="6" type="ORF">AWT59_0392</name>
</gene>
<evidence type="ECO:0000256" key="3">
    <source>
        <dbReference type="ARBA" id="ARBA00023125"/>
    </source>
</evidence>
<dbReference type="Pfam" id="PF00126">
    <property type="entry name" value="HTH_1"/>
    <property type="match status" value="1"/>
</dbReference>
<proteinExistence type="inferred from homology"/>
<evidence type="ECO:0000313" key="7">
    <source>
        <dbReference type="Proteomes" id="UP000070578"/>
    </source>
</evidence>
<dbReference type="EMBL" id="LSLI01000005">
    <property type="protein sequence ID" value="KXS33511.1"/>
    <property type="molecule type" value="Genomic_DNA"/>
</dbReference>
<dbReference type="FunFam" id="1.10.10.10:FF:000001">
    <property type="entry name" value="LysR family transcriptional regulator"/>
    <property type="match status" value="1"/>
</dbReference>
<evidence type="ECO:0000256" key="2">
    <source>
        <dbReference type="ARBA" id="ARBA00023015"/>
    </source>
</evidence>
<dbReference type="Gene3D" id="3.40.190.290">
    <property type="match status" value="1"/>
</dbReference>
<organism evidence="6 7">
    <name type="scientific">Candidatus Gallionella acididurans</name>
    <dbReference type="NCBI Taxonomy" id="1796491"/>
    <lineage>
        <taxon>Bacteria</taxon>
        <taxon>Pseudomonadati</taxon>
        <taxon>Pseudomonadota</taxon>
        <taxon>Betaproteobacteria</taxon>
        <taxon>Nitrosomonadales</taxon>
        <taxon>Gallionellaceae</taxon>
        <taxon>Gallionella</taxon>
    </lineage>
</organism>
<dbReference type="PANTHER" id="PTHR30126">
    <property type="entry name" value="HTH-TYPE TRANSCRIPTIONAL REGULATOR"/>
    <property type="match status" value="1"/>
</dbReference>
<dbReference type="GO" id="GO:0000976">
    <property type="term" value="F:transcription cis-regulatory region binding"/>
    <property type="evidence" value="ECO:0007669"/>
    <property type="project" value="TreeGrafter"/>
</dbReference>
<sequence>MNLHLLRVFFEVADKRSFSRAAEALYISQPAVSKAVRELEQQLNLPLVERGAGGNKGARGIRLTESGQAMFEHARGIFALERAAIEDVRARIDLKRGQLIVGTSTTIAGYWLPAYVARFLQQFPSIQLKVHVGNTMEISEALIDCNIDVALVEGMVDDKRIISTHWRDDELRIIAHPDSRIARKRKPDVANLNEEVWLIREPGSGTREVSERVMRAHDIQPGRIIELGSNEGIARAVAAGLGVAMVPTLVARELLMLGEVKALHYPPNAPLLRPLFFLKLGERPLSPLARAFYEMLQLQNQGK</sequence>
<dbReference type="InterPro" id="IPR036388">
    <property type="entry name" value="WH-like_DNA-bd_sf"/>
</dbReference>
<comment type="caution">
    <text evidence="6">The sequence shown here is derived from an EMBL/GenBank/DDBJ whole genome shotgun (WGS) entry which is preliminary data.</text>
</comment>
<dbReference type="Pfam" id="PF03466">
    <property type="entry name" value="LysR_substrate"/>
    <property type="match status" value="1"/>
</dbReference>
<keyword evidence="3" id="KW-0238">DNA-binding</keyword>
<feature type="domain" description="HTH lysR-type" evidence="5">
    <location>
        <begin position="1"/>
        <end position="64"/>
    </location>
</feature>
<dbReference type="PRINTS" id="PR00039">
    <property type="entry name" value="HTHLYSR"/>
</dbReference>
<keyword evidence="2" id="KW-0805">Transcription regulation</keyword>
<evidence type="ECO:0000256" key="1">
    <source>
        <dbReference type="ARBA" id="ARBA00009437"/>
    </source>
</evidence>
<dbReference type="InterPro" id="IPR005119">
    <property type="entry name" value="LysR_subst-bd"/>
</dbReference>
<dbReference type="SUPFAM" id="SSF53850">
    <property type="entry name" value="Periplasmic binding protein-like II"/>
    <property type="match status" value="1"/>
</dbReference>
<dbReference type="GO" id="GO:0003700">
    <property type="term" value="F:DNA-binding transcription factor activity"/>
    <property type="evidence" value="ECO:0007669"/>
    <property type="project" value="InterPro"/>
</dbReference>
<reference evidence="6 7" key="1">
    <citation type="submission" date="2016-02" db="EMBL/GenBank/DDBJ databases">
        <authorList>
            <person name="Wen L."/>
            <person name="He K."/>
            <person name="Yang H."/>
        </authorList>
    </citation>
    <scope>NUCLEOTIDE SEQUENCE [LARGE SCALE GENOMIC DNA]</scope>
    <source>
        <strain evidence="6">ShG14-8</strain>
    </source>
</reference>
<keyword evidence="4" id="KW-0804">Transcription</keyword>
<dbReference type="Gene3D" id="1.10.10.10">
    <property type="entry name" value="Winged helix-like DNA-binding domain superfamily/Winged helix DNA-binding domain"/>
    <property type="match status" value="1"/>
</dbReference>
<evidence type="ECO:0000313" key="6">
    <source>
        <dbReference type="EMBL" id="KXS33511.1"/>
    </source>
</evidence>
<evidence type="ECO:0000256" key="4">
    <source>
        <dbReference type="ARBA" id="ARBA00023163"/>
    </source>
</evidence>
<name>A0A139BWZ1_9PROT</name>
<dbReference type="CDD" id="cd08420">
    <property type="entry name" value="PBP2_CysL_like"/>
    <property type="match status" value="1"/>
</dbReference>
<accession>A0A139BWZ1</accession>
<evidence type="ECO:0000259" key="5">
    <source>
        <dbReference type="PROSITE" id="PS50931"/>
    </source>
</evidence>
<dbReference type="SUPFAM" id="SSF46785">
    <property type="entry name" value="Winged helix' DNA-binding domain"/>
    <property type="match status" value="1"/>
</dbReference>
<dbReference type="AlphaFoldDB" id="A0A139BWZ1"/>
<dbReference type="PANTHER" id="PTHR30126:SF39">
    <property type="entry name" value="HTH-TYPE TRANSCRIPTIONAL REGULATOR CYSL"/>
    <property type="match status" value="1"/>
</dbReference>